<evidence type="ECO:0000259" key="10">
    <source>
        <dbReference type="PROSITE" id="PS50850"/>
    </source>
</evidence>
<proteinExistence type="inferred from homology"/>
<feature type="transmembrane region" description="Helical" evidence="9">
    <location>
        <begin position="385"/>
        <end position="403"/>
    </location>
</feature>
<evidence type="ECO:0000256" key="5">
    <source>
        <dbReference type="ARBA" id="ARBA00022692"/>
    </source>
</evidence>
<dbReference type="Gene3D" id="1.20.1250.20">
    <property type="entry name" value="MFS general substrate transporter like domains"/>
    <property type="match status" value="1"/>
</dbReference>
<feature type="transmembrane region" description="Helical" evidence="9">
    <location>
        <begin position="317"/>
        <end position="336"/>
    </location>
</feature>
<evidence type="ECO:0000256" key="3">
    <source>
        <dbReference type="ARBA" id="ARBA00022448"/>
    </source>
</evidence>
<evidence type="ECO:0000256" key="2">
    <source>
        <dbReference type="ARBA" id="ARBA00008537"/>
    </source>
</evidence>
<sequence length="458" mass="47416">MVVLPGAVLAFLDATVVNVALRRLSLDFGVSLGTLQWVVTSYLLALAAVTPVSAWLARRFGHRRIYAAALGVFTLASVLCGLAPNVEALIVFRVAQGIGGGLMMPVGQTILVTAAGRQGVARVMSAIGVPMFLTPVVGPTIGGLLLDHAGWRWIFWINVPIGLAALCLALRLLGRDRTVHAGALDVPGLLMVSTGVVGITYGLARAGDEGTLLASGALLPLVPGLALTAGFAWWALRVPHPLLDLRLYRNMVFSAAAFVTFAMGAAIFGGMILMPLYYQLVRHEDAVGTGMLLAPQGVGAAIAMWLSGRLFERMGSLTAVVGGSVCMAATVPFMLVSADSSYGALSLAMVVRGFGIGMAGMPAMTAAFRALTPAQVEDATPQLNMLQRVGGSLGAALFVVVLQQRLDDAGGSPSGQADAFGATFGWVLAATAIATLPAVLMTALERRAGEAPARAVRT</sequence>
<keyword evidence="6 9" id="KW-1133">Transmembrane helix</keyword>
<dbReference type="PANTHER" id="PTHR42718:SF9">
    <property type="entry name" value="MAJOR FACILITATOR SUPERFAMILY MULTIDRUG TRANSPORTER MFSC"/>
    <property type="match status" value="1"/>
</dbReference>
<feature type="transmembrane region" description="Helical" evidence="9">
    <location>
        <begin position="90"/>
        <end position="111"/>
    </location>
</feature>
<dbReference type="PANTHER" id="PTHR42718">
    <property type="entry name" value="MAJOR FACILITATOR SUPERFAMILY MULTIDRUG TRANSPORTER MFSC"/>
    <property type="match status" value="1"/>
</dbReference>
<keyword evidence="8" id="KW-0046">Antibiotic resistance</keyword>
<evidence type="ECO:0000313" key="12">
    <source>
        <dbReference type="Proteomes" id="UP000272474"/>
    </source>
</evidence>
<dbReference type="InterPro" id="IPR011701">
    <property type="entry name" value="MFS"/>
</dbReference>
<keyword evidence="3" id="KW-0813">Transport</keyword>
<keyword evidence="4" id="KW-1003">Cell membrane</keyword>
<comment type="similarity">
    <text evidence="2">Belongs to the major facilitator superfamily. EmrB family.</text>
</comment>
<dbReference type="AlphaFoldDB" id="A0A3A9YNV1"/>
<dbReference type="GO" id="GO:0046677">
    <property type="term" value="P:response to antibiotic"/>
    <property type="evidence" value="ECO:0007669"/>
    <property type="project" value="UniProtKB-KW"/>
</dbReference>
<feature type="transmembrane region" description="Helical" evidence="9">
    <location>
        <begin position="153"/>
        <end position="174"/>
    </location>
</feature>
<dbReference type="Gene3D" id="1.20.1720.10">
    <property type="entry name" value="Multidrug resistance protein D"/>
    <property type="match status" value="1"/>
</dbReference>
<keyword evidence="7 9" id="KW-0472">Membrane</keyword>
<dbReference type="CDD" id="cd17503">
    <property type="entry name" value="MFS_LmrB_MDR_like"/>
    <property type="match status" value="1"/>
</dbReference>
<feature type="transmembrane region" description="Helical" evidence="9">
    <location>
        <begin position="216"/>
        <end position="236"/>
    </location>
</feature>
<evidence type="ECO:0000256" key="6">
    <source>
        <dbReference type="ARBA" id="ARBA00022989"/>
    </source>
</evidence>
<evidence type="ECO:0000256" key="4">
    <source>
        <dbReference type="ARBA" id="ARBA00022475"/>
    </source>
</evidence>
<dbReference type="GO" id="GO:0022857">
    <property type="term" value="F:transmembrane transporter activity"/>
    <property type="evidence" value="ECO:0007669"/>
    <property type="project" value="InterPro"/>
</dbReference>
<feature type="transmembrane region" description="Helical" evidence="9">
    <location>
        <begin position="342"/>
        <end position="364"/>
    </location>
</feature>
<gene>
    <name evidence="11" type="ORF">D7294_27025</name>
</gene>
<feature type="domain" description="Major facilitator superfamily (MFS) profile" evidence="10">
    <location>
        <begin position="1"/>
        <end position="447"/>
    </location>
</feature>
<comment type="caution">
    <text evidence="11">The sequence shown here is derived from an EMBL/GenBank/DDBJ whole genome shotgun (WGS) entry which is preliminary data.</text>
</comment>
<dbReference type="NCBIfam" id="TIGR00711">
    <property type="entry name" value="efflux_EmrB"/>
    <property type="match status" value="1"/>
</dbReference>
<dbReference type="Pfam" id="PF07690">
    <property type="entry name" value="MFS_1"/>
    <property type="match status" value="1"/>
</dbReference>
<keyword evidence="12" id="KW-1185">Reference proteome</keyword>
<name>A0A3A9YNV1_9ACTN</name>
<dbReference type="PROSITE" id="PS50850">
    <property type="entry name" value="MFS"/>
    <property type="match status" value="1"/>
</dbReference>
<evidence type="ECO:0000256" key="7">
    <source>
        <dbReference type="ARBA" id="ARBA00023136"/>
    </source>
</evidence>
<evidence type="ECO:0000256" key="8">
    <source>
        <dbReference type="ARBA" id="ARBA00023251"/>
    </source>
</evidence>
<feature type="transmembrane region" description="Helical" evidence="9">
    <location>
        <begin position="186"/>
        <end position="204"/>
    </location>
</feature>
<feature type="transmembrane region" description="Helical" evidence="9">
    <location>
        <begin position="123"/>
        <end position="141"/>
    </location>
</feature>
<organism evidence="11 12">
    <name type="scientific">Streptomyces hoynatensis</name>
    <dbReference type="NCBI Taxonomy" id="1141874"/>
    <lineage>
        <taxon>Bacteria</taxon>
        <taxon>Bacillati</taxon>
        <taxon>Actinomycetota</taxon>
        <taxon>Actinomycetes</taxon>
        <taxon>Kitasatosporales</taxon>
        <taxon>Streptomycetaceae</taxon>
        <taxon>Streptomyces</taxon>
    </lineage>
</organism>
<dbReference type="InterPro" id="IPR036259">
    <property type="entry name" value="MFS_trans_sf"/>
</dbReference>
<evidence type="ECO:0000313" key="11">
    <source>
        <dbReference type="EMBL" id="RKN37659.1"/>
    </source>
</evidence>
<dbReference type="InterPro" id="IPR004638">
    <property type="entry name" value="EmrB-like"/>
</dbReference>
<dbReference type="GO" id="GO:0005886">
    <property type="term" value="C:plasma membrane"/>
    <property type="evidence" value="ECO:0007669"/>
    <property type="project" value="UniProtKB-SubCell"/>
</dbReference>
<protein>
    <submittedName>
        <fullName evidence="11">DHA2 family efflux MFS transporter permease subunit</fullName>
    </submittedName>
</protein>
<dbReference type="OrthoDB" id="9812221at2"/>
<dbReference type="InterPro" id="IPR020846">
    <property type="entry name" value="MFS_dom"/>
</dbReference>
<reference evidence="11 12" key="1">
    <citation type="journal article" date="2014" name="Int. J. Syst. Evol. Microbiol.">
        <title>Streptomyces hoynatensis sp. nov., isolated from deep marine sediment.</title>
        <authorList>
            <person name="Veyisoglu A."/>
            <person name="Sahin N."/>
        </authorList>
    </citation>
    <scope>NUCLEOTIDE SEQUENCE [LARGE SCALE GENOMIC DNA]</scope>
    <source>
        <strain evidence="11 12">KCTC 29097</strain>
    </source>
</reference>
<feature type="transmembrane region" description="Helical" evidence="9">
    <location>
        <begin position="248"/>
        <end position="274"/>
    </location>
</feature>
<accession>A0A3A9YNV1</accession>
<dbReference type="Proteomes" id="UP000272474">
    <property type="component" value="Unassembled WGS sequence"/>
</dbReference>
<feature type="transmembrane region" description="Helical" evidence="9">
    <location>
        <begin position="35"/>
        <end position="57"/>
    </location>
</feature>
<comment type="subcellular location">
    <subcellularLocation>
        <location evidence="1">Cell membrane</location>
        <topology evidence="1">Multi-pass membrane protein</topology>
    </subcellularLocation>
</comment>
<dbReference type="EMBL" id="RBAL01000023">
    <property type="protein sequence ID" value="RKN37659.1"/>
    <property type="molecule type" value="Genomic_DNA"/>
</dbReference>
<feature type="transmembrane region" description="Helical" evidence="9">
    <location>
        <begin position="423"/>
        <end position="444"/>
    </location>
</feature>
<evidence type="ECO:0000256" key="9">
    <source>
        <dbReference type="SAM" id="Phobius"/>
    </source>
</evidence>
<feature type="transmembrane region" description="Helical" evidence="9">
    <location>
        <begin position="64"/>
        <end position="84"/>
    </location>
</feature>
<feature type="transmembrane region" description="Helical" evidence="9">
    <location>
        <begin position="286"/>
        <end position="305"/>
    </location>
</feature>
<dbReference type="SUPFAM" id="SSF103473">
    <property type="entry name" value="MFS general substrate transporter"/>
    <property type="match status" value="1"/>
</dbReference>
<evidence type="ECO:0000256" key="1">
    <source>
        <dbReference type="ARBA" id="ARBA00004651"/>
    </source>
</evidence>
<keyword evidence="5 9" id="KW-0812">Transmembrane</keyword>